<organism evidence="1 2">
    <name type="scientific">Dreissena polymorpha</name>
    <name type="common">Zebra mussel</name>
    <name type="synonym">Mytilus polymorpha</name>
    <dbReference type="NCBI Taxonomy" id="45954"/>
    <lineage>
        <taxon>Eukaryota</taxon>
        <taxon>Metazoa</taxon>
        <taxon>Spiralia</taxon>
        <taxon>Lophotrochozoa</taxon>
        <taxon>Mollusca</taxon>
        <taxon>Bivalvia</taxon>
        <taxon>Autobranchia</taxon>
        <taxon>Heteroconchia</taxon>
        <taxon>Euheterodonta</taxon>
        <taxon>Imparidentia</taxon>
        <taxon>Neoheterodontei</taxon>
        <taxon>Myida</taxon>
        <taxon>Dreissenoidea</taxon>
        <taxon>Dreissenidae</taxon>
        <taxon>Dreissena</taxon>
    </lineage>
</organism>
<evidence type="ECO:0000313" key="1">
    <source>
        <dbReference type="EMBL" id="KAH3843329.1"/>
    </source>
</evidence>
<accession>A0A9D4QTX0</accession>
<keyword evidence="2" id="KW-1185">Reference proteome</keyword>
<gene>
    <name evidence="1" type="ORF">DPMN_116844</name>
</gene>
<dbReference type="EMBL" id="JAIWYP010000004">
    <property type="protein sequence ID" value="KAH3843329.1"/>
    <property type="molecule type" value="Genomic_DNA"/>
</dbReference>
<proteinExistence type="predicted"/>
<name>A0A9D4QTX0_DREPO</name>
<dbReference type="AlphaFoldDB" id="A0A9D4QTX0"/>
<dbReference type="Proteomes" id="UP000828390">
    <property type="component" value="Unassembled WGS sequence"/>
</dbReference>
<evidence type="ECO:0000313" key="2">
    <source>
        <dbReference type="Proteomes" id="UP000828390"/>
    </source>
</evidence>
<comment type="caution">
    <text evidence="1">The sequence shown here is derived from an EMBL/GenBank/DDBJ whole genome shotgun (WGS) entry which is preliminary data.</text>
</comment>
<protein>
    <submittedName>
        <fullName evidence="1">Uncharacterized protein</fullName>
    </submittedName>
</protein>
<sequence length="75" mass="8179">MIWLVIVAESMASKSKFTGWLYNNGHVIRSHVPSEGHMTGANSMTAVSESMVEHMSTVTVQQGYDSMLVNSMGSD</sequence>
<reference evidence="1" key="1">
    <citation type="journal article" date="2019" name="bioRxiv">
        <title>The Genome of the Zebra Mussel, Dreissena polymorpha: A Resource for Invasive Species Research.</title>
        <authorList>
            <person name="McCartney M.A."/>
            <person name="Auch B."/>
            <person name="Kono T."/>
            <person name="Mallez S."/>
            <person name="Zhang Y."/>
            <person name="Obille A."/>
            <person name="Becker A."/>
            <person name="Abrahante J.E."/>
            <person name="Garbe J."/>
            <person name="Badalamenti J.P."/>
            <person name="Herman A."/>
            <person name="Mangelson H."/>
            <person name="Liachko I."/>
            <person name="Sullivan S."/>
            <person name="Sone E.D."/>
            <person name="Koren S."/>
            <person name="Silverstein K.A.T."/>
            <person name="Beckman K.B."/>
            <person name="Gohl D.M."/>
        </authorList>
    </citation>
    <scope>NUCLEOTIDE SEQUENCE</scope>
    <source>
        <strain evidence="1">Duluth1</strain>
        <tissue evidence="1">Whole animal</tissue>
    </source>
</reference>
<reference evidence="1" key="2">
    <citation type="submission" date="2020-11" db="EMBL/GenBank/DDBJ databases">
        <authorList>
            <person name="McCartney M.A."/>
            <person name="Auch B."/>
            <person name="Kono T."/>
            <person name="Mallez S."/>
            <person name="Becker A."/>
            <person name="Gohl D.M."/>
            <person name="Silverstein K.A.T."/>
            <person name="Koren S."/>
            <person name="Bechman K.B."/>
            <person name="Herman A."/>
            <person name="Abrahante J.E."/>
            <person name="Garbe J."/>
        </authorList>
    </citation>
    <scope>NUCLEOTIDE SEQUENCE</scope>
    <source>
        <strain evidence="1">Duluth1</strain>
        <tissue evidence="1">Whole animal</tissue>
    </source>
</reference>